<dbReference type="Proteomes" id="UP001285441">
    <property type="component" value="Unassembled WGS sequence"/>
</dbReference>
<dbReference type="PANTHER" id="PTHR37315:SF1">
    <property type="entry name" value="UPF0311 PROTEIN BLR7842"/>
    <property type="match status" value="1"/>
</dbReference>
<evidence type="ECO:0000313" key="3">
    <source>
        <dbReference type="Proteomes" id="UP001285441"/>
    </source>
</evidence>
<proteinExistence type="predicted"/>
<evidence type="ECO:0000256" key="1">
    <source>
        <dbReference type="SAM" id="SignalP"/>
    </source>
</evidence>
<dbReference type="AlphaFoldDB" id="A0AAE0KJ57"/>
<accession>A0AAE0KJ57</accession>
<name>A0AAE0KJ57_9PEZI</name>
<comment type="caution">
    <text evidence="2">The sequence shown here is derived from an EMBL/GenBank/DDBJ whole genome shotgun (WGS) entry which is preliminary data.</text>
</comment>
<evidence type="ECO:0000313" key="2">
    <source>
        <dbReference type="EMBL" id="KAK3377616.1"/>
    </source>
</evidence>
<reference evidence="2" key="2">
    <citation type="submission" date="2023-06" db="EMBL/GenBank/DDBJ databases">
        <authorList>
            <consortium name="Lawrence Berkeley National Laboratory"/>
            <person name="Haridas S."/>
            <person name="Hensen N."/>
            <person name="Bonometti L."/>
            <person name="Westerberg I."/>
            <person name="Brannstrom I.O."/>
            <person name="Guillou S."/>
            <person name="Cros-Aarteil S."/>
            <person name="Calhoun S."/>
            <person name="Kuo A."/>
            <person name="Mondo S."/>
            <person name="Pangilinan J."/>
            <person name="Riley R."/>
            <person name="LaButti K."/>
            <person name="Andreopoulos B."/>
            <person name="Lipzen A."/>
            <person name="Chen C."/>
            <person name="Yanf M."/>
            <person name="Daum C."/>
            <person name="Ng V."/>
            <person name="Clum A."/>
            <person name="Steindorff A."/>
            <person name="Ohm R."/>
            <person name="Martin F."/>
            <person name="Silar P."/>
            <person name="Natvig D."/>
            <person name="Lalanne C."/>
            <person name="Gautier V."/>
            <person name="Ament-velasquez S.L."/>
            <person name="Kruys A."/>
            <person name="Hutchinson M.I."/>
            <person name="Powell A.J."/>
            <person name="Barry K."/>
            <person name="Miller A.N."/>
            <person name="Grigoriev I.V."/>
            <person name="Debuchy R."/>
            <person name="Gladieux P."/>
            <person name="Thoren M.H."/>
            <person name="Johannesson H."/>
        </authorList>
    </citation>
    <scope>NUCLEOTIDE SEQUENCE</scope>
    <source>
        <strain evidence="2">CBS 232.78</strain>
    </source>
</reference>
<gene>
    <name evidence="2" type="ORF">B0H63DRAFT_221262</name>
</gene>
<feature type="chain" id="PRO_5041981402" evidence="1">
    <location>
        <begin position="21"/>
        <end position="153"/>
    </location>
</feature>
<organism evidence="2 3">
    <name type="scientific">Podospora didyma</name>
    <dbReference type="NCBI Taxonomy" id="330526"/>
    <lineage>
        <taxon>Eukaryota</taxon>
        <taxon>Fungi</taxon>
        <taxon>Dikarya</taxon>
        <taxon>Ascomycota</taxon>
        <taxon>Pezizomycotina</taxon>
        <taxon>Sordariomycetes</taxon>
        <taxon>Sordariomycetidae</taxon>
        <taxon>Sordariales</taxon>
        <taxon>Podosporaceae</taxon>
        <taxon>Podospora</taxon>
    </lineage>
</organism>
<dbReference type="InterPro" id="IPR020915">
    <property type="entry name" value="UPF0311"/>
</dbReference>
<dbReference type="PANTHER" id="PTHR37315">
    <property type="entry name" value="UPF0311 PROTEIN BLR7842"/>
    <property type="match status" value="1"/>
</dbReference>
<sequence>MILPKTLITWLPLAVGNVAADPAPPAMNFLYSVNLTFNALTTLNIGNTSMGRRVAYPISGGTFVGPNMIGKALYGLDWGLSDFNGAFREDTVYYLQTDDGALIYVRANGIRKNVHHVFETSSVRYAWLNTAVGFAQGRQFKGGVGLDVWQMGI</sequence>
<keyword evidence="1" id="KW-0732">Signal</keyword>
<protein>
    <submittedName>
        <fullName evidence="2">Uncharacterized protein</fullName>
    </submittedName>
</protein>
<feature type="signal peptide" evidence="1">
    <location>
        <begin position="1"/>
        <end position="20"/>
    </location>
</feature>
<dbReference type="EMBL" id="JAULSW010000006">
    <property type="protein sequence ID" value="KAK3377616.1"/>
    <property type="molecule type" value="Genomic_DNA"/>
</dbReference>
<dbReference type="Pfam" id="PF11578">
    <property type="entry name" value="DUF3237"/>
    <property type="match status" value="1"/>
</dbReference>
<dbReference type="Gene3D" id="2.40.160.20">
    <property type="match status" value="1"/>
</dbReference>
<reference evidence="2" key="1">
    <citation type="journal article" date="2023" name="Mol. Phylogenet. Evol.">
        <title>Genome-scale phylogeny and comparative genomics of the fungal order Sordariales.</title>
        <authorList>
            <person name="Hensen N."/>
            <person name="Bonometti L."/>
            <person name="Westerberg I."/>
            <person name="Brannstrom I.O."/>
            <person name="Guillou S."/>
            <person name="Cros-Aarteil S."/>
            <person name="Calhoun S."/>
            <person name="Haridas S."/>
            <person name="Kuo A."/>
            <person name="Mondo S."/>
            <person name="Pangilinan J."/>
            <person name="Riley R."/>
            <person name="LaButti K."/>
            <person name="Andreopoulos B."/>
            <person name="Lipzen A."/>
            <person name="Chen C."/>
            <person name="Yan M."/>
            <person name="Daum C."/>
            <person name="Ng V."/>
            <person name="Clum A."/>
            <person name="Steindorff A."/>
            <person name="Ohm R.A."/>
            <person name="Martin F."/>
            <person name="Silar P."/>
            <person name="Natvig D.O."/>
            <person name="Lalanne C."/>
            <person name="Gautier V."/>
            <person name="Ament-Velasquez S.L."/>
            <person name="Kruys A."/>
            <person name="Hutchinson M.I."/>
            <person name="Powell A.J."/>
            <person name="Barry K."/>
            <person name="Miller A.N."/>
            <person name="Grigoriev I.V."/>
            <person name="Debuchy R."/>
            <person name="Gladieux P."/>
            <person name="Hiltunen Thoren M."/>
            <person name="Johannesson H."/>
        </authorList>
    </citation>
    <scope>NUCLEOTIDE SEQUENCE</scope>
    <source>
        <strain evidence="2">CBS 232.78</strain>
    </source>
</reference>
<keyword evidence="3" id="KW-1185">Reference proteome</keyword>